<keyword evidence="3" id="KW-1185">Reference proteome</keyword>
<accession>A0ABU2KDJ5</accession>
<organism evidence="2 3">
    <name type="scientific">Blastococcus goldschmidtiae</name>
    <dbReference type="NCBI Taxonomy" id="3075546"/>
    <lineage>
        <taxon>Bacteria</taxon>
        <taxon>Bacillati</taxon>
        <taxon>Actinomycetota</taxon>
        <taxon>Actinomycetes</taxon>
        <taxon>Geodermatophilales</taxon>
        <taxon>Geodermatophilaceae</taxon>
        <taxon>Blastococcus</taxon>
    </lineage>
</organism>
<feature type="transmembrane region" description="Helical" evidence="1">
    <location>
        <begin position="12"/>
        <end position="36"/>
    </location>
</feature>
<evidence type="ECO:0000313" key="2">
    <source>
        <dbReference type="EMBL" id="MDT0278237.1"/>
    </source>
</evidence>
<dbReference type="Proteomes" id="UP001183222">
    <property type="component" value="Unassembled WGS sequence"/>
</dbReference>
<keyword evidence="1" id="KW-0472">Membrane</keyword>
<keyword evidence="1" id="KW-0812">Transmembrane</keyword>
<dbReference type="EMBL" id="JAVREI010000022">
    <property type="protein sequence ID" value="MDT0278237.1"/>
    <property type="molecule type" value="Genomic_DNA"/>
</dbReference>
<name>A0ABU2KDJ5_9ACTN</name>
<gene>
    <name evidence="2" type="ORF">RM425_20235</name>
</gene>
<proteinExistence type="predicted"/>
<keyword evidence="1" id="KW-1133">Transmembrane helix</keyword>
<evidence type="ECO:0000313" key="3">
    <source>
        <dbReference type="Proteomes" id="UP001183222"/>
    </source>
</evidence>
<protein>
    <submittedName>
        <fullName evidence="2">Uncharacterized protein</fullName>
    </submittedName>
</protein>
<evidence type="ECO:0000256" key="1">
    <source>
        <dbReference type="SAM" id="Phobius"/>
    </source>
</evidence>
<sequence>MYVPVFAPVGTAGILAYSVVFLALVAVLVAAAHFFATRKAIAGVLER</sequence>
<comment type="caution">
    <text evidence="2">The sequence shown here is derived from an EMBL/GenBank/DDBJ whole genome shotgun (WGS) entry which is preliminary data.</text>
</comment>
<reference evidence="3" key="1">
    <citation type="submission" date="2023-07" db="EMBL/GenBank/DDBJ databases">
        <title>30 novel species of actinomycetes from the DSMZ collection.</title>
        <authorList>
            <person name="Nouioui I."/>
        </authorList>
    </citation>
    <scope>NUCLEOTIDE SEQUENCE [LARGE SCALE GENOMIC DNA]</scope>
    <source>
        <strain evidence="3">DSM 46792</strain>
    </source>
</reference>